<keyword evidence="1" id="KW-0175">Coiled coil</keyword>
<evidence type="ECO:0000313" key="3">
    <source>
        <dbReference type="EMBL" id="CAB4154568.1"/>
    </source>
</evidence>
<evidence type="ECO:0000256" key="1">
    <source>
        <dbReference type="SAM" id="Coils"/>
    </source>
</evidence>
<reference evidence="3" key="1">
    <citation type="submission" date="2020-04" db="EMBL/GenBank/DDBJ databases">
        <authorList>
            <person name="Chiriac C."/>
            <person name="Salcher M."/>
            <person name="Ghai R."/>
            <person name="Kavagutti S V."/>
        </authorList>
    </citation>
    <scope>NUCLEOTIDE SEQUENCE</scope>
</reference>
<dbReference type="EMBL" id="LR796624">
    <property type="protein sequence ID" value="CAB4154568.1"/>
    <property type="molecule type" value="Genomic_DNA"/>
</dbReference>
<name>A0A6J5NC54_9CAUD</name>
<feature type="coiled-coil region" evidence="1">
    <location>
        <begin position="218"/>
        <end position="284"/>
    </location>
</feature>
<dbReference type="InterPro" id="IPR016913">
    <property type="entry name" value="UCP029215"/>
</dbReference>
<accession>A0A6J5NC54</accession>
<protein>
    <submittedName>
        <fullName evidence="3">Uncharacterized conserved protein UCP029215</fullName>
    </submittedName>
</protein>
<gene>
    <name evidence="3" type="ORF">UFOVP649_13</name>
</gene>
<dbReference type="PIRSF" id="PIRSF029215">
    <property type="entry name" value="UCP029215"/>
    <property type="match status" value="1"/>
</dbReference>
<evidence type="ECO:0000256" key="2">
    <source>
        <dbReference type="SAM" id="MobiDB-lite"/>
    </source>
</evidence>
<sequence length="396" mass="43414">MSTICFRYDVAPIEKYELTPEGYLRCWSTIARTGVQMYTDSDGSIRREYRPESEVASPESLASFAGKAITLEHPKVLLDSTNTKDYQIGFSGTEVVYDNGFVRAVMTITDQDAIERIMRGDAKEVSAGYRVNYEANAGVTDSGENYDGIQKEISGNHIAVVRRGRAGPQVKLHLDRLDAADPSLITPIEEPSMTAKVNFDGAEFEVTESVALAVTKEREDAKMSYEGMKKKYDELQAAADSMKADMASMEKEMKAKQDSAEGRADALAEENTALKADLDGAKQVNVDSLVEERIALIDQARTSLDSAFDFAGKSAREIMEASIKAVRGDADLSVRSDDYVTAMFDTLVEAGSRDDSGTKELRQAVASIASPMSAPSSYMERTQNAWKTPLSVSKER</sequence>
<proteinExistence type="predicted"/>
<feature type="region of interest" description="Disordered" evidence="2">
    <location>
        <begin position="372"/>
        <end position="396"/>
    </location>
</feature>
<dbReference type="Pfam" id="PF09979">
    <property type="entry name" value="DUF2213"/>
    <property type="match status" value="1"/>
</dbReference>
<organism evidence="3">
    <name type="scientific">uncultured Caudovirales phage</name>
    <dbReference type="NCBI Taxonomy" id="2100421"/>
    <lineage>
        <taxon>Viruses</taxon>
        <taxon>Duplodnaviria</taxon>
        <taxon>Heunggongvirae</taxon>
        <taxon>Uroviricota</taxon>
        <taxon>Caudoviricetes</taxon>
        <taxon>Peduoviridae</taxon>
        <taxon>Maltschvirus</taxon>
        <taxon>Maltschvirus maltsch</taxon>
    </lineage>
</organism>